<dbReference type="GO" id="GO:0046872">
    <property type="term" value="F:metal ion binding"/>
    <property type="evidence" value="ECO:0007669"/>
    <property type="project" value="UniProtKB-KW"/>
</dbReference>
<dbReference type="InterPro" id="IPR018244">
    <property type="entry name" value="Allrgn_V5/Tpx1_CS"/>
</dbReference>
<comment type="caution">
    <text evidence="3">The sequence shown here is derived from an EMBL/GenBank/DDBJ whole genome shotgun (WGS) entry which is preliminary data.</text>
</comment>
<reference evidence="3" key="1">
    <citation type="submission" date="2021-04" db="EMBL/GenBank/DDBJ databases">
        <authorList>
            <person name="Tunstrom K."/>
        </authorList>
    </citation>
    <scope>NUCLEOTIDE SEQUENCE</scope>
</reference>
<organism evidence="3 4">
    <name type="scientific">Parnassius apollo</name>
    <name type="common">Apollo butterfly</name>
    <name type="synonym">Papilio apollo</name>
    <dbReference type="NCBI Taxonomy" id="110799"/>
    <lineage>
        <taxon>Eukaryota</taxon>
        <taxon>Metazoa</taxon>
        <taxon>Ecdysozoa</taxon>
        <taxon>Arthropoda</taxon>
        <taxon>Hexapoda</taxon>
        <taxon>Insecta</taxon>
        <taxon>Pterygota</taxon>
        <taxon>Neoptera</taxon>
        <taxon>Endopterygota</taxon>
        <taxon>Lepidoptera</taxon>
        <taxon>Glossata</taxon>
        <taxon>Ditrysia</taxon>
        <taxon>Papilionoidea</taxon>
        <taxon>Papilionidae</taxon>
        <taxon>Parnassiinae</taxon>
        <taxon>Parnassini</taxon>
        <taxon>Parnassius</taxon>
        <taxon>Parnassius</taxon>
    </lineage>
</organism>
<evidence type="ECO:0000313" key="4">
    <source>
        <dbReference type="Proteomes" id="UP000691718"/>
    </source>
</evidence>
<evidence type="ECO:0000256" key="1">
    <source>
        <dbReference type="ARBA" id="ARBA00022723"/>
    </source>
</evidence>
<dbReference type="Pfam" id="PF08562">
    <property type="entry name" value="Crisp"/>
    <property type="match status" value="1"/>
</dbReference>
<dbReference type="GO" id="GO:0005576">
    <property type="term" value="C:extracellular region"/>
    <property type="evidence" value="ECO:0007669"/>
    <property type="project" value="InterPro"/>
</dbReference>
<dbReference type="PROSITE" id="PS51450">
    <property type="entry name" value="LRR"/>
    <property type="match status" value="1"/>
</dbReference>
<evidence type="ECO:0000259" key="2">
    <source>
        <dbReference type="SMART" id="SM00198"/>
    </source>
</evidence>
<sequence>FFALKTWFLEYQNFTYGLQVHNLKTIGHYTQMVWATSHKIGCGLAHCPGGPWGHFYNYVCHYCPGGNYDTITQYPYKGGPPCGDCPQNCVQDTLCTNACPRRDYYSNCNSLYIPNFCFYSIVFPSDRTTCFPPPLRLRPNCNATADTASGARALRRRPPYLASTCRRVMVCDDGLHAPSPHVRRKSLRRLASTRGFKIRTSNEHGWIRVFDGLEPFAVECPSKLVKISKKTTVEEVNKKLGLSNELTLWLQTGGENSRRLEPNECPLQIQENFLMKSGWISEARRLRLAVDPELRHTLRWCAGPSGTSGGVLQSGTIHLLKGHVFPQWKPRNAYILGSRLYTYGVTWDVLELSGGSIELCQPKAQKLVVCVKPRSHGNSLLESGVNHLFLGFNTVWERNMWFCWLKEKRIMMVEINVINSEESEIDSLDVFNQQYNEDIFLDSLEPSTFKGNNENGSTQSTQPPNILDLSGGGRSSLEAVLTQHASNDFAIRVLRMRSSALSTLPPQTCTLTALTHLDISDNRISELPAEICQLTQ</sequence>
<feature type="domain" description="SCP" evidence="2">
    <location>
        <begin position="1"/>
        <end position="70"/>
    </location>
</feature>
<dbReference type="Pfam" id="PF23010">
    <property type="entry name" value="RA_3"/>
    <property type="match status" value="1"/>
</dbReference>
<dbReference type="InterPro" id="IPR055071">
    <property type="entry name" value="RA_PHLPP-like"/>
</dbReference>
<dbReference type="PANTHER" id="PTHR10334">
    <property type="entry name" value="CYSTEINE-RICH SECRETORY PROTEIN-RELATED"/>
    <property type="match status" value="1"/>
</dbReference>
<evidence type="ECO:0000313" key="3">
    <source>
        <dbReference type="EMBL" id="CAG5037258.1"/>
    </source>
</evidence>
<dbReference type="InterPro" id="IPR014044">
    <property type="entry name" value="CAP_dom"/>
</dbReference>
<dbReference type="Pfam" id="PF00188">
    <property type="entry name" value="CAP"/>
    <property type="match status" value="1"/>
</dbReference>
<keyword evidence="1" id="KW-0479">Metal-binding</keyword>
<protein>
    <submittedName>
        <fullName evidence="3">(apollo) hypothetical protein</fullName>
    </submittedName>
</protein>
<proteinExistence type="predicted"/>
<dbReference type="AlphaFoldDB" id="A0A8S3XT30"/>
<dbReference type="EMBL" id="CAJQZP010001298">
    <property type="protein sequence ID" value="CAG5037258.1"/>
    <property type="molecule type" value="Genomic_DNA"/>
</dbReference>
<dbReference type="PROSITE" id="PS01009">
    <property type="entry name" value="CRISP_1"/>
    <property type="match status" value="1"/>
</dbReference>
<dbReference type="InterPro" id="IPR003591">
    <property type="entry name" value="Leu-rich_rpt_typical-subtyp"/>
</dbReference>
<dbReference type="SMART" id="SM00198">
    <property type="entry name" value="SCP"/>
    <property type="match status" value="1"/>
</dbReference>
<gene>
    <name evidence="3" type="ORF">PAPOLLO_LOCUS21039</name>
</gene>
<keyword evidence="4" id="KW-1185">Reference proteome</keyword>
<feature type="non-terminal residue" evidence="3">
    <location>
        <position position="536"/>
    </location>
</feature>
<dbReference type="InterPro" id="IPR001283">
    <property type="entry name" value="CRISP-related"/>
</dbReference>
<dbReference type="OrthoDB" id="737510at2759"/>
<dbReference type="InterPro" id="IPR001611">
    <property type="entry name" value="Leu-rich_rpt"/>
</dbReference>
<dbReference type="Proteomes" id="UP000691718">
    <property type="component" value="Unassembled WGS sequence"/>
</dbReference>
<dbReference type="CDD" id="cd17213">
    <property type="entry name" value="RA_PHLPP"/>
    <property type="match status" value="1"/>
</dbReference>
<dbReference type="InterPro" id="IPR013871">
    <property type="entry name" value="Cysteine_rich_secretory"/>
</dbReference>
<name>A0A8S3XT30_PARAO</name>
<accession>A0A8S3XT30</accession>
<dbReference type="SMART" id="SM00369">
    <property type="entry name" value="LRR_TYP"/>
    <property type="match status" value="1"/>
</dbReference>